<feature type="domain" description="Regulator of ribonuclease activity B" evidence="4">
    <location>
        <begin position="319"/>
        <end position="415"/>
    </location>
</feature>
<feature type="signal peptide" evidence="2">
    <location>
        <begin position="1"/>
        <end position="23"/>
    </location>
</feature>
<dbReference type="InterPro" id="IPR050261">
    <property type="entry name" value="FrsA_esterase"/>
</dbReference>
<gene>
    <name evidence="5" type="ORF">K6Y31_09455</name>
</gene>
<dbReference type="Gene3D" id="3.30.70.970">
    <property type="entry name" value="RraB-like"/>
    <property type="match status" value="1"/>
</dbReference>
<dbReference type="PANTHER" id="PTHR22946:SF9">
    <property type="entry name" value="POLYKETIDE TRANSFERASE AF380"/>
    <property type="match status" value="1"/>
</dbReference>
<evidence type="ECO:0000259" key="3">
    <source>
        <dbReference type="Pfam" id="PF00326"/>
    </source>
</evidence>
<sequence length="420" mass="47264">MQKKMRHPLFVVVLVLFTSSVWADNLLVERAGHTTVLSKQEKIDEEITRPPSDIFSIIKYRTELGEMPAYLSQPKLTENEKRPAIIWLTGGFPTSSPGDYLWTKIDVDNEQSARVYRDYGIVMMFPTLRGGVKGNPGVVEQFYGEVNDVISAGKYLRSLDYIDPERVYLGGHSTGGTLALLVAEATDIFAGVISLGPTANHYGKKRANFVWNDKEIDLRSPKNFLTYITKPTYIVEGEFGKASSIEEFQQRLKGQPNTNVKTSLVTGANHFTAIHPVNRIFAKAIAAGNSNFWSIDMKTQLEPAYLEYAQQVQQTTDLRILANLRSQGLKLEDKQQVRSYFYARNQDSLVAVVAQAKAQGMSVTEISQQKSKDGSTYFMTSLSKQIDITALQSLFELSHSFKQIADENELYYDYWTIGSK</sequence>
<dbReference type="EMBL" id="JAIMJA010000008">
    <property type="protein sequence ID" value="MCE2595042.1"/>
    <property type="molecule type" value="Genomic_DNA"/>
</dbReference>
<reference evidence="5 6" key="1">
    <citation type="journal article" date="2022" name="Environ. Microbiol. Rep.">
        <title>Eco-phylogenetic analyses reveal divergent evolution of vitamin B12 metabolism in the marine bacterial family 'Psychromonadaceae'.</title>
        <authorList>
            <person name="Jin X."/>
            <person name="Yang Y."/>
            <person name="Cao H."/>
            <person name="Gao B."/>
            <person name="Zhao Z."/>
        </authorList>
    </citation>
    <scope>NUCLEOTIDE SEQUENCE [LARGE SCALE GENOMIC DNA]</scope>
    <source>
        <strain evidence="5 6">MKS20</strain>
    </source>
</reference>
<keyword evidence="2" id="KW-0732">Signal</keyword>
<keyword evidence="1" id="KW-0378">Hydrolase</keyword>
<evidence type="ECO:0000256" key="2">
    <source>
        <dbReference type="SAM" id="SignalP"/>
    </source>
</evidence>
<keyword evidence="6" id="KW-1185">Reference proteome</keyword>
<evidence type="ECO:0000259" key="4">
    <source>
        <dbReference type="Pfam" id="PF06877"/>
    </source>
</evidence>
<dbReference type="InterPro" id="IPR009671">
    <property type="entry name" value="RraB_dom"/>
</dbReference>
<dbReference type="SUPFAM" id="SSF53474">
    <property type="entry name" value="alpha/beta-Hydrolases"/>
    <property type="match status" value="1"/>
</dbReference>
<evidence type="ECO:0000313" key="6">
    <source>
        <dbReference type="Proteomes" id="UP001201273"/>
    </source>
</evidence>
<comment type="caution">
    <text evidence="5">The sequence shown here is derived from an EMBL/GenBank/DDBJ whole genome shotgun (WGS) entry which is preliminary data.</text>
</comment>
<feature type="domain" description="Peptidase S9 prolyl oligopeptidase catalytic" evidence="3">
    <location>
        <begin position="145"/>
        <end position="206"/>
    </location>
</feature>
<dbReference type="Pfam" id="PF00326">
    <property type="entry name" value="Peptidase_S9"/>
    <property type="match status" value="1"/>
</dbReference>
<dbReference type="InterPro" id="IPR036701">
    <property type="entry name" value="RraB-like_sf"/>
</dbReference>
<dbReference type="PANTHER" id="PTHR22946">
    <property type="entry name" value="DIENELACTONE HYDROLASE DOMAIN-CONTAINING PROTEIN-RELATED"/>
    <property type="match status" value="1"/>
</dbReference>
<feature type="chain" id="PRO_5047055235" evidence="2">
    <location>
        <begin position="24"/>
        <end position="420"/>
    </location>
</feature>
<accession>A0ABS8W7R7</accession>
<dbReference type="RefSeq" id="WP_233052547.1">
    <property type="nucleotide sequence ID" value="NZ_JAIMJA010000008.1"/>
</dbReference>
<evidence type="ECO:0000313" key="5">
    <source>
        <dbReference type="EMBL" id="MCE2595042.1"/>
    </source>
</evidence>
<dbReference type="Pfam" id="PF06877">
    <property type="entry name" value="RraB"/>
    <property type="match status" value="1"/>
</dbReference>
<name>A0ABS8W7R7_9GAMM</name>
<dbReference type="Gene3D" id="3.40.50.1820">
    <property type="entry name" value="alpha/beta hydrolase"/>
    <property type="match status" value="1"/>
</dbReference>
<dbReference type="Proteomes" id="UP001201273">
    <property type="component" value="Unassembled WGS sequence"/>
</dbReference>
<proteinExistence type="predicted"/>
<organism evidence="5 6">
    <name type="scientific">Motilimonas cestriensis</name>
    <dbReference type="NCBI Taxonomy" id="2742685"/>
    <lineage>
        <taxon>Bacteria</taxon>
        <taxon>Pseudomonadati</taxon>
        <taxon>Pseudomonadota</taxon>
        <taxon>Gammaproteobacteria</taxon>
        <taxon>Alteromonadales</taxon>
        <taxon>Alteromonadales genera incertae sedis</taxon>
        <taxon>Motilimonas</taxon>
    </lineage>
</organism>
<dbReference type="InterPro" id="IPR029058">
    <property type="entry name" value="AB_hydrolase_fold"/>
</dbReference>
<evidence type="ECO:0000256" key="1">
    <source>
        <dbReference type="ARBA" id="ARBA00022801"/>
    </source>
</evidence>
<dbReference type="SUPFAM" id="SSF89946">
    <property type="entry name" value="Hypothetical protein VC0424"/>
    <property type="match status" value="1"/>
</dbReference>
<dbReference type="InterPro" id="IPR001375">
    <property type="entry name" value="Peptidase_S9_cat"/>
</dbReference>
<protein>
    <submittedName>
        <fullName evidence="5">Ribonuclease E inhibitor RraB</fullName>
    </submittedName>
</protein>